<dbReference type="RefSeq" id="WP_377133489.1">
    <property type="nucleotide sequence ID" value="NZ_JBHSFI010000003.1"/>
</dbReference>
<evidence type="ECO:0000313" key="4">
    <source>
        <dbReference type="Proteomes" id="UP001596011"/>
    </source>
</evidence>
<protein>
    <recommendedName>
        <fullName evidence="5">MmpS family membrane protein</fullName>
    </recommendedName>
</protein>
<evidence type="ECO:0000256" key="1">
    <source>
        <dbReference type="SAM" id="MobiDB-lite"/>
    </source>
</evidence>
<feature type="transmembrane region" description="Helical" evidence="2">
    <location>
        <begin position="205"/>
        <end position="230"/>
    </location>
</feature>
<gene>
    <name evidence="3" type="ORF">ACFO6V_06670</name>
</gene>
<evidence type="ECO:0000256" key="2">
    <source>
        <dbReference type="SAM" id="Phobius"/>
    </source>
</evidence>
<keyword evidence="2" id="KW-0472">Membrane</keyword>
<feature type="transmembrane region" description="Helical" evidence="2">
    <location>
        <begin position="46"/>
        <end position="74"/>
    </location>
</feature>
<dbReference type="Proteomes" id="UP001596011">
    <property type="component" value="Unassembled WGS sequence"/>
</dbReference>
<comment type="caution">
    <text evidence="3">The sequence shown here is derived from an EMBL/GenBank/DDBJ whole genome shotgun (WGS) entry which is preliminary data.</text>
</comment>
<evidence type="ECO:0008006" key="5">
    <source>
        <dbReference type="Google" id="ProtNLM"/>
    </source>
</evidence>
<name>A0ABV9HE68_9MICO</name>
<dbReference type="EMBL" id="JBHSFI010000003">
    <property type="protein sequence ID" value="MFC4627906.1"/>
    <property type="molecule type" value="Genomic_DNA"/>
</dbReference>
<accession>A0ABV9HE68</accession>
<proteinExistence type="predicted"/>
<reference evidence="4" key="1">
    <citation type="journal article" date="2019" name="Int. J. Syst. Evol. Microbiol.">
        <title>The Global Catalogue of Microorganisms (GCM) 10K type strain sequencing project: providing services to taxonomists for standard genome sequencing and annotation.</title>
        <authorList>
            <consortium name="The Broad Institute Genomics Platform"/>
            <consortium name="The Broad Institute Genome Sequencing Center for Infectious Disease"/>
            <person name="Wu L."/>
            <person name="Ma J."/>
        </authorList>
    </citation>
    <scope>NUCLEOTIDE SEQUENCE [LARGE SCALE GENOMIC DNA]</scope>
    <source>
        <strain evidence="4">CCUG 42722</strain>
    </source>
</reference>
<keyword evidence="4" id="KW-1185">Reference proteome</keyword>
<keyword evidence="2" id="KW-0812">Transmembrane</keyword>
<feature type="region of interest" description="Disordered" evidence="1">
    <location>
        <begin position="1"/>
        <end position="41"/>
    </location>
</feature>
<keyword evidence="2" id="KW-1133">Transmembrane helix</keyword>
<sequence>MTTPLPEPGDHAAWSAPQQQAGPGMAHGYPPQYQQAPRPRKTGPKILTFAGLAVLVAGVIGGAVGITGAAGGIADLMPTDLVTTEGTAGSDALALGPSTAPVTFDVQEEAAYIVYEVSDGASARLPISAVTAEGPNGPLSITPPDQVSAVPVNGWSVFPVGVLVTDGTGTYTLAVDPQLAADDVSIAVGGALNADSVSGIGSSGIILLVGFLAGGLGFLLLLAGIIWWAVAKK</sequence>
<evidence type="ECO:0000313" key="3">
    <source>
        <dbReference type="EMBL" id="MFC4627906.1"/>
    </source>
</evidence>
<organism evidence="3 4">
    <name type="scientific">Promicromonospora alba</name>
    <dbReference type="NCBI Taxonomy" id="1616110"/>
    <lineage>
        <taxon>Bacteria</taxon>
        <taxon>Bacillati</taxon>
        <taxon>Actinomycetota</taxon>
        <taxon>Actinomycetes</taxon>
        <taxon>Micrococcales</taxon>
        <taxon>Promicromonosporaceae</taxon>
        <taxon>Promicromonospora</taxon>
    </lineage>
</organism>